<reference evidence="2" key="1">
    <citation type="submission" date="2020-10" db="EMBL/GenBank/DDBJ databases">
        <title>Chromosome-scale genome assembly of the Allis shad, Alosa alosa.</title>
        <authorList>
            <person name="Margot Z."/>
            <person name="Christophe K."/>
            <person name="Cabau C."/>
            <person name="Louis A."/>
            <person name="Berthelot C."/>
            <person name="Parey E."/>
            <person name="Roest Crollius H."/>
            <person name="Montfort J."/>
            <person name="Robinson-Rechavi M."/>
            <person name="Bucao C."/>
            <person name="Bouchez O."/>
            <person name="Gislard M."/>
            <person name="Lluch J."/>
            <person name="Milhes M."/>
            <person name="Lampietro C."/>
            <person name="Lopez Roques C."/>
            <person name="Donnadieu C."/>
            <person name="Braasch I."/>
            <person name="Desvignes T."/>
            <person name="Postlethwait J."/>
            <person name="Bobe J."/>
            <person name="Guiguen Y."/>
        </authorList>
    </citation>
    <scope>NUCLEOTIDE SEQUENCE</scope>
    <source>
        <strain evidence="2">M-15738</strain>
        <tissue evidence="2">Blood</tissue>
    </source>
</reference>
<comment type="caution">
    <text evidence="2">The sequence shown here is derived from an EMBL/GenBank/DDBJ whole genome shotgun (WGS) entry which is preliminary data.</text>
</comment>
<gene>
    <name evidence="2" type="ORF">AALO_G00202000</name>
</gene>
<dbReference type="Proteomes" id="UP000823561">
    <property type="component" value="Chromosome 15"/>
</dbReference>
<evidence type="ECO:0000313" key="2">
    <source>
        <dbReference type="EMBL" id="KAG5269437.1"/>
    </source>
</evidence>
<dbReference type="EMBL" id="JADWDJ010000015">
    <property type="protein sequence ID" value="KAG5269437.1"/>
    <property type="molecule type" value="Genomic_DNA"/>
</dbReference>
<keyword evidence="3" id="KW-1185">Reference proteome</keyword>
<feature type="region of interest" description="Disordered" evidence="1">
    <location>
        <begin position="75"/>
        <end position="153"/>
    </location>
</feature>
<organism evidence="2 3">
    <name type="scientific">Alosa alosa</name>
    <name type="common">allis shad</name>
    <dbReference type="NCBI Taxonomy" id="278164"/>
    <lineage>
        <taxon>Eukaryota</taxon>
        <taxon>Metazoa</taxon>
        <taxon>Chordata</taxon>
        <taxon>Craniata</taxon>
        <taxon>Vertebrata</taxon>
        <taxon>Euteleostomi</taxon>
        <taxon>Actinopterygii</taxon>
        <taxon>Neopterygii</taxon>
        <taxon>Teleostei</taxon>
        <taxon>Clupei</taxon>
        <taxon>Clupeiformes</taxon>
        <taxon>Clupeoidei</taxon>
        <taxon>Clupeidae</taxon>
        <taxon>Alosa</taxon>
    </lineage>
</organism>
<evidence type="ECO:0000256" key="1">
    <source>
        <dbReference type="SAM" id="MobiDB-lite"/>
    </source>
</evidence>
<protein>
    <submittedName>
        <fullName evidence="2">Uncharacterized protein</fullName>
    </submittedName>
</protein>
<accession>A0AAV6G7Q1</accession>
<name>A0AAV6G7Q1_9TELE</name>
<sequence length="172" mass="19387">MSVIKSPRPSRRPAAMDPEFTEQRRRRRRRLSGGMLMSDLLVLQSMGEHPTQPAPHPHFMAWDLLFRQSSMTHLYSTASNSNRSTPACSPVLRKRSRSPTPQGLEVDAAMVEKGSDQSSDKSPSTPEQLVQRTCSVQTARSSGKNSKKSQSWYNHERQHILRVSMSCILVTP</sequence>
<dbReference type="AlphaFoldDB" id="A0AAV6G7Q1"/>
<feature type="region of interest" description="Disordered" evidence="1">
    <location>
        <begin position="1"/>
        <end position="33"/>
    </location>
</feature>
<feature type="compositionally biased region" description="Polar residues" evidence="1">
    <location>
        <begin position="120"/>
        <end position="153"/>
    </location>
</feature>
<proteinExistence type="predicted"/>
<evidence type="ECO:0000313" key="3">
    <source>
        <dbReference type="Proteomes" id="UP000823561"/>
    </source>
</evidence>
<feature type="compositionally biased region" description="Polar residues" evidence="1">
    <location>
        <begin position="75"/>
        <end position="87"/>
    </location>
</feature>